<keyword evidence="2" id="KW-1185">Reference proteome</keyword>
<dbReference type="HOGENOM" id="CLU_2882181_0_0_10"/>
<organism evidence="1 2">
    <name type="scientific">Segatella oulorum F0390</name>
    <dbReference type="NCBI Taxonomy" id="702438"/>
    <lineage>
        <taxon>Bacteria</taxon>
        <taxon>Pseudomonadati</taxon>
        <taxon>Bacteroidota</taxon>
        <taxon>Bacteroidia</taxon>
        <taxon>Bacteroidales</taxon>
        <taxon>Prevotellaceae</taxon>
        <taxon>Segatella</taxon>
    </lineage>
</organism>
<comment type="caution">
    <text evidence="1">The sequence shown here is derived from an EMBL/GenBank/DDBJ whole genome shotgun (WGS) entry which is preliminary data.</text>
</comment>
<dbReference type="EMBL" id="ADGI01000062">
    <property type="protein sequence ID" value="EGV29250.1"/>
    <property type="molecule type" value="Genomic_DNA"/>
</dbReference>
<accession>G1WDV1</accession>
<protein>
    <submittedName>
        <fullName evidence="1">Uncharacterized protein</fullName>
    </submittedName>
</protein>
<evidence type="ECO:0000313" key="2">
    <source>
        <dbReference type="Proteomes" id="UP000005141"/>
    </source>
</evidence>
<dbReference type="Proteomes" id="UP000005141">
    <property type="component" value="Unassembled WGS sequence"/>
</dbReference>
<dbReference type="AlphaFoldDB" id="G1WDV1"/>
<evidence type="ECO:0000313" key="1">
    <source>
        <dbReference type="EMBL" id="EGV29250.1"/>
    </source>
</evidence>
<reference evidence="1 2" key="1">
    <citation type="submission" date="2011-07" db="EMBL/GenBank/DDBJ databases">
        <title>The Genome Sequence of Prevotella oulorum F0390.</title>
        <authorList>
            <consortium name="The Broad Institute Genome Sequencing Platform"/>
            <consortium name="The Broad Institute Genome Sequencing Center for Infectious Disease"/>
            <person name="Earl A."/>
            <person name="Ward D."/>
            <person name="Feldgarden M."/>
            <person name="Gevers D."/>
            <person name="Izard J."/>
            <person name="Ganesan A."/>
            <person name="Baranova O.V."/>
            <person name="Blanton J.M."/>
            <person name="Tanner A.C."/>
            <person name="Dewhirst F.E."/>
            <person name="Young S.K."/>
            <person name="Zeng Q."/>
            <person name="Gargeya S."/>
            <person name="Fitzgerald M."/>
            <person name="Haas B."/>
            <person name="Abouelleil A."/>
            <person name="Alvarado L."/>
            <person name="Arachchi H.M."/>
            <person name="Berlin A."/>
            <person name="Brown A."/>
            <person name="Chapman S.B."/>
            <person name="Chen Z."/>
            <person name="Dunbar C."/>
            <person name="Freedman E."/>
            <person name="Gearin G."/>
            <person name="Gellesch M."/>
            <person name="Goldberg J."/>
            <person name="Griggs A."/>
            <person name="Gujja S."/>
            <person name="Heiman D."/>
            <person name="Howarth C."/>
            <person name="Larson L."/>
            <person name="Lui A."/>
            <person name="MacDonald P.J.P."/>
            <person name="Mehta T."/>
            <person name="Montmayeur A."/>
            <person name="Murphy C."/>
            <person name="Neiman D."/>
            <person name="Pearson M."/>
            <person name="Priest M."/>
            <person name="Roberts A."/>
            <person name="Saif S."/>
            <person name="Shea T."/>
            <person name="Shenoy N."/>
            <person name="Sisk P."/>
            <person name="Stolte C."/>
            <person name="Sykes S."/>
            <person name="Wortman J."/>
            <person name="Nusbaum C."/>
            <person name="Birren B."/>
        </authorList>
    </citation>
    <scope>NUCLEOTIDE SEQUENCE [LARGE SCALE GENOMIC DNA]</scope>
    <source>
        <strain evidence="1 2">F0390</strain>
    </source>
</reference>
<proteinExistence type="predicted"/>
<gene>
    <name evidence="1" type="ORF">HMPREF9431_02002</name>
</gene>
<sequence length="63" mass="7125">MRISPIQQYAIHADRPSSVRHLPMECASSPTPFIFKAKAFVSRLFFIHLHMQNGNATNQTVGK</sequence>
<name>G1WDV1_9BACT</name>